<evidence type="ECO:0000313" key="3">
    <source>
        <dbReference type="Proteomes" id="UP000606974"/>
    </source>
</evidence>
<proteinExistence type="predicted"/>
<accession>A0A8H7E1U5</accession>
<organism evidence="2 3">
    <name type="scientific">Endocarpon pusillum</name>
    <dbReference type="NCBI Taxonomy" id="364733"/>
    <lineage>
        <taxon>Eukaryota</taxon>
        <taxon>Fungi</taxon>
        <taxon>Dikarya</taxon>
        <taxon>Ascomycota</taxon>
        <taxon>Pezizomycotina</taxon>
        <taxon>Eurotiomycetes</taxon>
        <taxon>Chaetothyriomycetidae</taxon>
        <taxon>Verrucariales</taxon>
        <taxon>Verrucariaceae</taxon>
        <taxon>Endocarpon</taxon>
    </lineage>
</organism>
<feature type="compositionally biased region" description="Acidic residues" evidence="1">
    <location>
        <begin position="75"/>
        <end position="84"/>
    </location>
</feature>
<sequence>MIVDFVVMPPILPIIQDTISGLRAKSRIVRRLATRLDRIVALQGKVNRQPHDDGQDEDDQDSGLGSCALCRVGEQEDEDDYATR</sequence>
<reference evidence="2" key="1">
    <citation type="submission" date="2020-02" db="EMBL/GenBank/DDBJ databases">
        <authorList>
            <person name="Palmer J.M."/>
        </authorList>
    </citation>
    <scope>NUCLEOTIDE SEQUENCE</scope>
    <source>
        <strain evidence="2">EPUS1.4</strain>
        <tissue evidence="2">Thallus</tissue>
    </source>
</reference>
<gene>
    <name evidence="2" type="ORF">GJ744_000595</name>
</gene>
<name>A0A8H7E1U5_9EURO</name>
<protein>
    <submittedName>
        <fullName evidence="2">Uncharacterized protein</fullName>
    </submittedName>
</protein>
<keyword evidence="3" id="KW-1185">Reference proteome</keyword>
<evidence type="ECO:0000313" key="2">
    <source>
        <dbReference type="EMBL" id="KAF7505660.1"/>
    </source>
</evidence>
<dbReference type="EMBL" id="JAACFV010000104">
    <property type="protein sequence ID" value="KAF7505660.1"/>
    <property type="molecule type" value="Genomic_DNA"/>
</dbReference>
<dbReference type="AlphaFoldDB" id="A0A8H7E1U5"/>
<evidence type="ECO:0000256" key="1">
    <source>
        <dbReference type="SAM" id="MobiDB-lite"/>
    </source>
</evidence>
<feature type="region of interest" description="Disordered" evidence="1">
    <location>
        <begin position="44"/>
        <end position="84"/>
    </location>
</feature>
<dbReference type="Proteomes" id="UP000606974">
    <property type="component" value="Unassembled WGS sequence"/>
</dbReference>
<comment type="caution">
    <text evidence="2">The sequence shown here is derived from an EMBL/GenBank/DDBJ whole genome shotgun (WGS) entry which is preliminary data.</text>
</comment>